<feature type="domain" description="DUF559" evidence="1">
    <location>
        <begin position="231"/>
        <end position="288"/>
    </location>
</feature>
<dbReference type="Proteomes" id="UP000292881">
    <property type="component" value="Unassembled WGS sequence"/>
</dbReference>
<evidence type="ECO:0000313" key="3">
    <source>
        <dbReference type="Proteomes" id="UP000292881"/>
    </source>
</evidence>
<evidence type="ECO:0000313" key="2">
    <source>
        <dbReference type="EMBL" id="RXZ50170.1"/>
    </source>
</evidence>
<sequence length="319" mass="35151">MPDSPSVDPAAAIRTHGGALPYRTLDELGVPRTAVRAAVRDGGLLQVRERWFAVPDAPADVVRAVRVGGSLTATSVARLEGLWIRDDRRLHVRVPRTAGRLWSPSPVPALGPRIPLDRTAHGVCVHYRTVVGRSTARDGVVLALAEMAACAPRLDAQIAVDSALSLGRITRDDLGVLRGMLGASRRRIADEADAGCQSGTETIVRLLLRGRRVPHRTQAWIAGVGYVDVLVGDRLVVEIDGEGFHTGPEFERDRRRDFELAMRGYLVFRVSYSMVMHEWPAVREGLLALVERGEHRWGARAREHERDVRRSLARRHPGA</sequence>
<dbReference type="AlphaFoldDB" id="A0A4Q2JUV1"/>
<dbReference type="OrthoDB" id="2594539at2"/>
<gene>
    <name evidence="2" type="ORF">ESO86_03300</name>
</gene>
<name>A0A4Q2JUV1_9MICO</name>
<protein>
    <submittedName>
        <fullName evidence="2">DUF559 domain-containing protein</fullName>
    </submittedName>
</protein>
<dbReference type="Pfam" id="PF04480">
    <property type="entry name" value="DUF559"/>
    <property type="match status" value="1"/>
</dbReference>
<comment type="caution">
    <text evidence="2">The sequence shown here is derived from an EMBL/GenBank/DDBJ whole genome shotgun (WGS) entry which is preliminary data.</text>
</comment>
<accession>A0A4Q2JUV1</accession>
<organism evidence="2 3">
    <name type="scientific">Agromyces binzhouensis</name>
    <dbReference type="NCBI Taxonomy" id="1817495"/>
    <lineage>
        <taxon>Bacteria</taxon>
        <taxon>Bacillati</taxon>
        <taxon>Actinomycetota</taxon>
        <taxon>Actinomycetes</taxon>
        <taxon>Micrococcales</taxon>
        <taxon>Microbacteriaceae</taxon>
        <taxon>Agromyces</taxon>
    </lineage>
</organism>
<proteinExistence type="predicted"/>
<evidence type="ECO:0000259" key="1">
    <source>
        <dbReference type="Pfam" id="PF04480"/>
    </source>
</evidence>
<reference evidence="2 3" key="1">
    <citation type="submission" date="2019-01" db="EMBL/GenBank/DDBJ databases">
        <authorList>
            <person name="Li J."/>
        </authorList>
    </citation>
    <scope>NUCLEOTIDE SEQUENCE [LARGE SCALE GENOMIC DNA]</scope>
    <source>
        <strain evidence="2 3">CGMCC 4.7180</strain>
    </source>
</reference>
<dbReference type="RefSeq" id="WP_129233465.1">
    <property type="nucleotide sequence ID" value="NZ_SDPL01000029.1"/>
</dbReference>
<dbReference type="Gene3D" id="3.40.960.10">
    <property type="entry name" value="VSR Endonuclease"/>
    <property type="match status" value="1"/>
</dbReference>
<dbReference type="InterPro" id="IPR007569">
    <property type="entry name" value="DUF559"/>
</dbReference>
<keyword evidence="3" id="KW-1185">Reference proteome</keyword>
<dbReference type="EMBL" id="SDPL01000029">
    <property type="protein sequence ID" value="RXZ50170.1"/>
    <property type="molecule type" value="Genomic_DNA"/>
</dbReference>